<name>A0A7N2LRU6_QUELO</name>
<dbReference type="Proteomes" id="UP000594261">
    <property type="component" value="Chromosome 5"/>
</dbReference>
<dbReference type="GO" id="GO:0004714">
    <property type="term" value="F:transmembrane receptor protein tyrosine kinase activity"/>
    <property type="evidence" value="ECO:0007669"/>
    <property type="project" value="InterPro"/>
</dbReference>
<reference evidence="2" key="2">
    <citation type="submission" date="2021-01" db="UniProtKB">
        <authorList>
            <consortium name="EnsemblPlants"/>
        </authorList>
    </citation>
    <scope>IDENTIFICATION</scope>
</reference>
<dbReference type="EMBL" id="LRBV02000005">
    <property type="status" value="NOT_ANNOTATED_CDS"/>
    <property type="molecule type" value="Genomic_DNA"/>
</dbReference>
<evidence type="ECO:0000259" key="1">
    <source>
        <dbReference type="PROSITE" id="PS50011"/>
    </source>
</evidence>
<sequence>MPSMKLTEIKTATTNNFDDNLVIGCCGDWKAYNGFINDTNSDPNPNPVPWKRRLKICVGVARGHYLHTGLKHTIVHSGVEPTNILLDAKWEAKLSYLGLSKMGPPSLSKALVRIETDRVVGTYGYMDQEYVKRSNNHKQFTSVCFNSQRSSHLVHLNI</sequence>
<dbReference type="SUPFAM" id="SSF56112">
    <property type="entry name" value="Protein kinase-like (PK-like)"/>
    <property type="match status" value="1"/>
</dbReference>
<dbReference type="InterPro" id="IPR011009">
    <property type="entry name" value="Kinase-like_dom_sf"/>
</dbReference>
<dbReference type="PROSITE" id="PS50011">
    <property type="entry name" value="PROTEIN_KINASE_DOM"/>
    <property type="match status" value="1"/>
</dbReference>
<dbReference type="Gramene" id="QL05p061212:mrna">
    <property type="protein sequence ID" value="QL05p061212:mrna:CDS:3"/>
    <property type="gene ID" value="QL05p061212"/>
</dbReference>
<dbReference type="AlphaFoldDB" id="A0A7N2LRU6"/>
<dbReference type="EnsemblPlants" id="QL05p061212:mrna">
    <property type="protein sequence ID" value="QL05p061212:mrna:CDS:3"/>
    <property type="gene ID" value="QL05p061212"/>
</dbReference>
<dbReference type="GO" id="GO:0005524">
    <property type="term" value="F:ATP binding"/>
    <property type="evidence" value="ECO:0007669"/>
    <property type="project" value="InterPro"/>
</dbReference>
<dbReference type="InterPro" id="IPR000719">
    <property type="entry name" value="Prot_kinase_dom"/>
</dbReference>
<dbReference type="GO" id="GO:0005886">
    <property type="term" value="C:plasma membrane"/>
    <property type="evidence" value="ECO:0007669"/>
    <property type="project" value="TreeGrafter"/>
</dbReference>
<evidence type="ECO:0000313" key="2">
    <source>
        <dbReference type="EnsemblPlants" id="QL05p061212:mrna:CDS:3"/>
    </source>
</evidence>
<organism evidence="2 3">
    <name type="scientific">Quercus lobata</name>
    <name type="common">Valley oak</name>
    <dbReference type="NCBI Taxonomy" id="97700"/>
    <lineage>
        <taxon>Eukaryota</taxon>
        <taxon>Viridiplantae</taxon>
        <taxon>Streptophyta</taxon>
        <taxon>Embryophyta</taxon>
        <taxon>Tracheophyta</taxon>
        <taxon>Spermatophyta</taxon>
        <taxon>Magnoliopsida</taxon>
        <taxon>eudicotyledons</taxon>
        <taxon>Gunneridae</taxon>
        <taxon>Pentapetalae</taxon>
        <taxon>rosids</taxon>
        <taxon>fabids</taxon>
        <taxon>Fagales</taxon>
        <taxon>Fagaceae</taxon>
        <taxon>Quercus</taxon>
    </lineage>
</organism>
<dbReference type="InterPro" id="IPR045272">
    <property type="entry name" value="ANXUR1/2-like"/>
</dbReference>
<reference evidence="2 3" key="1">
    <citation type="journal article" date="2016" name="G3 (Bethesda)">
        <title>First Draft Assembly and Annotation of the Genome of a California Endemic Oak Quercus lobata Nee (Fagaceae).</title>
        <authorList>
            <person name="Sork V.L."/>
            <person name="Fitz-Gibbon S.T."/>
            <person name="Puiu D."/>
            <person name="Crepeau M."/>
            <person name="Gugger P.F."/>
            <person name="Sherman R."/>
            <person name="Stevens K."/>
            <person name="Langley C.H."/>
            <person name="Pellegrini M."/>
            <person name="Salzberg S.L."/>
        </authorList>
    </citation>
    <scope>NUCLEOTIDE SEQUENCE [LARGE SCALE GENOMIC DNA]</scope>
    <source>
        <strain evidence="2 3">cv. SW786</strain>
    </source>
</reference>
<dbReference type="Gene3D" id="1.10.510.10">
    <property type="entry name" value="Transferase(Phosphotransferase) domain 1"/>
    <property type="match status" value="1"/>
</dbReference>
<dbReference type="GO" id="GO:0009506">
    <property type="term" value="C:plasmodesma"/>
    <property type="evidence" value="ECO:0007669"/>
    <property type="project" value="TreeGrafter"/>
</dbReference>
<dbReference type="PANTHER" id="PTHR27003:SF451">
    <property type="entry name" value="PROTEIN KINASE DOMAIN-CONTAINING PROTEIN"/>
    <property type="match status" value="1"/>
</dbReference>
<protein>
    <recommendedName>
        <fullName evidence="1">Protein kinase domain-containing protein</fullName>
    </recommendedName>
</protein>
<feature type="domain" description="Protein kinase" evidence="1">
    <location>
        <begin position="1"/>
        <end position="158"/>
    </location>
</feature>
<dbReference type="InParanoid" id="A0A7N2LRU6"/>
<proteinExistence type="predicted"/>
<keyword evidence="3" id="KW-1185">Reference proteome</keyword>
<accession>A0A7N2LRU6</accession>
<evidence type="ECO:0000313" key="3">
    <source>
        <dbReference type="Proteomes" id="UP000594261"/>
    </source>
</evidence>
<dbReference type="PANTHER" id="PTHR27003">
    <property type="entry name" value="OS07G0166700 PROTEIN"/>
    <property type="match status" value="1"/>
</dbReference>